<evidence type="ECO:0000313" key="1">
    <source>
        <dbReference type="EMBL" id="KAK5092236.1"/>
    </source>
</evidence>
<proteinExistence type="predicted"/>
<dbReference type="EMBL" id="JAVRRG010000061">
    <property type="protein sequence ID" value="KAK5092236.1"/>
    <property type="molecule type" value="Genomic_DNA"/>
</dbReference>
<dbReference type="Proteomes" id="UP001345013">
    <property type="component" value="Unassembled WGS sequence"/>
</dbReference>
<name>A0ABR0K909_9EURO</name>
<organism evidence="1 2">
    <name type="scientific">Lithohypha guttulata</name>
    <dbReference type="NCBI Taxonomy" id="1690604"/>
    <lineage>
        <taxon>Eukaryota</taxon>
        <taxon>Fungi</taxon>
        <taxon>Dikarya</taxon>
        <taxon>Ascomycota</taxon>
        <taxon>Pezizomycotina</taxon>
        <taxon>Eurotiomycetes</taxon>
        <taxon>Chaetothyriomycetidae</taxon>
        <taxon>Chaetothyriales</taxon>
        <taxon>Trichomeriaceae</taxon>
        <taxon>Lithohypha</taxon>
    </lineage>
</organism>
<evidence type="ECO:0000313" key="2">
    <source>
        <dbReference type="Proteomes" id="UP001345013"/>
    </source>
</evidence>
<keyword evidence="2" id="KW-1185">Reference proteome</keyword>
<accession>A0ABR0K909</accession>
<gene>
    <name evidence="1" type="ORF">LTR24_005373</name>
</gene>
<protein>
    <submittedName>
        <fullName evidence="1">Uncharacterized protein</fullName>
    </submittedName>
</protein>
<reference evidence="1 2" key="1">
    <citation type="submission" date="2023-08" db="EMBL/GenBank/DDBJ databases">
        <title>Black Yeasts Isolated from many extreme environments.</title>
        <authorList>
            <person name="Coleine C."/>
            <person name="Stajich J.E."/>
            <person name="Selbmann L."/>
        </authorList>
    </citation>
    <scope>NUCLEOTIDE SEQUENCE [LARGE SCALE GENOMIC DNA]</scope>
    <source>
        <strain evidence="1 2">CCFEE 5885</strain>
    </source>
</reference>
<comment type="caution">
    <text evidence="1">The sequence shown here is derived from an EMBL/GenBank/DDBJ whole genome shotgun (WGS) entry which is preliminary data.</text>
</comment>
<sequence length="413" mass="47660">MADTRCANPEYQLDVDVMIVEYIVYKAVEAQLKLLHSLTTAESVLADGADDLATSHTQEAVCLIELHDTFIRLFKHNHGHAGLKEGARLDAHVLQFLVLSNMWLQTRTEGLREPESRLATEMQRNFRRDQGVNQFFRYFWLKKREHMDFEDAVGSSNVRRTRNPQLCLADHLLPRFMQLSCKVQPPDSNLDMKWMELASNFMVHAAIEILDAPDLFEDGIEVAEIALKECFAWGYVERHRFQDSAEIVQRLLNQIESKSSQPQITLQSLDQCRDHIQSTTVLEDEVWEMFYDEGSSRARSTSGGHTTPQASGELSHWTRIRQEKLNAVLTTFTIMQEANSIDRHHPIERLRNKYRLSAFLAEVAYFIEVHWKKVHRSEWHGKPALVQIDEGGLDGLSPEAFVSFKRRARIADE</sequence>